<sequence>MAITLPLQAGTGDKLGDLELLGQELRRLTATGEEQPSAVVSAAHIIGCEILNILKGRARPGHIDLG</sequence>
<protein>
    <submittedName>
        <fullName evidence="1">Uncharacterized protein</fullName>
    </submittedName>
</protein>
<dbReference type="RefSeq" id="WP_110501698.1">
    <property type="nucleotide sequence ID" value="NZ_QJVD01000015.1"/>
</dbReference>
<name>A0A2V5L519_9MICC</name>
<dbReference type="EMBL" id="QJVD01000015">
    <property type="protein sequence ID" value="PYI66479.1"/>
    <property type="molecule type" value="Genomic_DNA"/>
</dbReference>
<comment type="caution">
    <text evidence="1">The sequence shown here is derived from an EMBL/GenBank/DDBJ whole genome shotgun (WGS) entry which is preliminary data.</text>
</comment>
<reference evidence="1 2" key="1">
    <citation type="submission" date="2018-05" db="EMBL/GenBank/DDBJ databases">
        <title>Genetic diversity of glacier-inhabiting Cryobacterium bacteria in China and description of Cryobacterium mengkeensis sp. nov. and Arthrobacter glacialis sp. nov.</title>
        <authorList>
            <person name="Liu Q."/>
            <person name="Xin Y.-H."/>
        </authorList>
    </citation>
    <scope>NUCLEOTIDE SEQUENCE [LARGE SCALE GENOMIC DNA]</scope>
    <source>
        <strain evidence="1 2">LI2</strain>
    </source>
</reference>
<proteinExistence type="predicted"/>
<evidence type="ECO:0000313" key="2">
    <source>
        <dbReference type="Proteomes" id="UP000247832"/>
    </source>
</evidence>
<gene>
    <name evidence="1" type="ORF">CVV68_14440</name>
</gene>
<organism evidence="1 2">
    <name type="scientific">Arthrobacter livingstonensis</name>
    <dbReference type="NCBI Taxonomy" id="670078"/>
    <lineage>
        <taxon>Bacteria</taxon>
        <taxon>Bacillati</taxon>
        <taxon>Actinomycetota</taxon>
        <taxon>Actinomycetes</taxon>
        <taxon>Micrococcales</taxon>
        <taxon>Micrococcaceae</taxon>
        <taxon>Arthrobacter</taxon>
    </lineage>
</organism>
<dbReference type="Proteomes" id="UP000247832">
    <property type="component" value="Unassembled WGS sequence"/>
</dbReference>
<accession>A0A2V5L519</accession>
<dbReference type="AlphaFoldDB" id="A0A2V5L519"/>
<keyword evidence="2" id="KW-1185">Reference proteome</keyword>
<evidence type="ECO:0000313" key="1">
    <source>
        <dbReference type="EMBL" id="PYI66479.1"/>
    </source>
</evidence>
<dbReference type="OrthoDB" id="3609723at2"/>